<dbReference type="PANTHER" id="PTHR47396:SF2">
    <property type="entry name" value="HELICASE ATP-BINDING DOMAIN-CONTAINING PROTEIN"/>
    <property type="match status" value="1"/>
</dbReference>
<dbReference type="InterPro" id="IPR014001">
    <property type="entry name" value="Helicase_ATP-bd"/>
</dbReference>
<keyword evidence="3" id="KW-0067">ATP-binding</keyword>
<comment type="caution">
    <text evidence="3">The sequence shown here is derived from an EMBL/GenBank/DDBJ whole genome shotgun (WGS) entry which is preliminary data.</text>
</comment>
<sequence>MVLAVNTTPSLFSQSDPRQPSEAAARTLPVAYPERAAWGTVPKLRAWQAEALELYRTRAPKDFLAVATPGAGKTTFALQIAAGLLSEGTVRRVTVVAPTEHLKTQWADAAARVGISLDPNFTNSQGAHGSHYQGVALTYAQVGMHPALHRARTEADRTLVILDEIHHAGDSLTWGDGVRDAFDPATRRLA</sequence>
<feature type="non-terminal residue" evidence="3">
    <location>
        <position position="190"/>
    </location>
</feature>
<dbReference type="GO" id="GO:0016787">
    <property type="term" value="F:hydrolase activity"/>
    <property type="evidence" value="ECO:0007669"/>
    <property type="project" value="InterPro"/>
</dbReference>
<name>A0A9D2TFM5_9MICO</name>
<dbReference type="InterPro" id="IPR027417">
    <property type="entry name" value="P-loop_NTPase"/>
</dbReference>
<dbReference type="GO" id="GO:0005524">
    <property type="term" value="F:ATP binding"/>
    <property type="evidence" value="ECO:0007669"/>
    <property type="project" value="InterPro"/>
</dbReference>
<reference evidence="3" key="2">
    <citation type="submission" date="2021-04" db="EMBL/GenBank/DDBJ databases">
        <authorList>
            <person name="Gilroy R."/>
        </authorList>
    </citation>
    <scope>NUCLEOTIDE SEQUENCE</scope>
    <source>
        <strain evidence="3">CHK130-7132</strain>
    </source>
</reference>
<dbReference type="Gene3D" id="3.40.50.300">
    <property type="entry name" value="P-loop containing nucleotide triphosphate hydrolases"/>
    <property type="match status" value="1"/>
</dbReference>
<dbReference type="GO" id="GO:0004386">
    <property type="term" value="F:helicase activity"/>
    <property type="evidence" value="ECO:0007669"/>
    <property type="project" value="UniProtKB-KW"/>
</dbReference>
<dbReference type="PANTHER" id="PTHR47396">
    <property type="entry name" value="TYPE I RESTRICTION ENZYME ECOKI R PROTEIN"/>
    <property type="match status" value="1"/>
</dbReference>
<dbReference type="GO" id="GO:0003677">
    <property type="term" value="F:DNA binding"/>
    <property type="evidence" value="ECO:0007669"/>
    <property type="project" value="InterPro"/>
</dbReference>
<evidence type="ECO:0000313" key="3">
    <source>
        <dbReference type="EMBL" id="HJC68199.1"/>
    </source>
</evidence>
<protein>
    <submittedName>
        <fullName evidence="3">DEAD/DEAH box helicase family protein</fullName>
    </submittedName>
</protein>
<dbReference type="PROSITE" id="PS51192">
    <property type="entry name" value="HELICASE_ATP_BIND_1"/>
    <property type="match status" value="1"/>
</dbReference>
<dbReference type="GO" id="GO:0005829">
    <property type="term" value="C:cytosol"/>
    <property type="evidence" value="ECO:0007669"/>
    <property type="project" value="TreeGrafter"/>
</dbReference>
<dbReference type="SUPFAM" id="SSF52540">
    <property type="entry name" value="P-loop containing nucleoside triphosphate hydrolases"/>
    <property type="match status" value="1"/>
</dbReference>
<organism evidence="3 4">
    <name type="scientific">Candidatus Brachybacterium intestinipullorum</name>
    <dbReference type="NCBI Taxonomy" id="2838512"/>
    <lineage>
        <taxon>Bacteria</taxon>
        <taxon>Bacillati</taxon>
        <taxon>Actinomycetota</taxon>
        <taxon>Actinomycetes</taxon>
        <taxon>Micrococcales</taxon>
        <taxon>Dermabacteraceae</taxon>
        <taxon>Brachybacterium</taxon>
    </lineage>
</organism>
<keyword evidence="3" id="KW-0347">Helicase</keyword>
<dbReference type="EMBL" id="DWWC01000019">
    <property type="protein sequence ID" value="HJC68199.1"/>
    <property type="molecule type" value="Genomic_DNA"/>
</dbReference>
<keyword evidence="3" id="KW-0378">Hydrolase</keyword>
<reference evidence="3" key="1">
    <citation type="journal article" date="2021" name="PeerJ">
        <title>Extensive microbial diversity within the chicken gut microbiome revealed by metagenomics and culture.</title>
        <authorList>
            <person name="Gilroy R."/>
            <person name="Ravi A."/>
            <person name="Getino M."/>
            <person name="Pursley I."/>
            <person name="Horton D.L."/>
            <person name="Alikhan N.F."/>
            <person name="Baker D."/>
            <person name="Gharbi K."/>
            <person name="Hall N."/>
            <person name="Watson M."/>
            <person name="Adriaenssens E.M."/>
            <person name="Foster-Nyarko E."/>
            <person name="Jarju S."/>
            <person name="Secka A."/>
            <person name="Antonio M."/>
            <person name="Oren A."/>
            <person name="Chaudhuri R.R."/>
            <person name="La Ragione R."/>
            <person name="Hildebrand F."/>
            <person name="Pallen M.J."/>
        </authorList>
    </citation>
    <scope>NUCLEOTIDE SEQUENCE</scope>
    <source>
        <strain evidence="3">CHK130-7132</strain>
    </source>
</reference>
<feature type="region of interest" description="Disordered" evidence="1">
    <location>
        <begin position="1"/>
        <end position="22"/>
    </location>
</feature>
<feature type="compositionally biased region" description="Polar residues" evidence="1">
    <location>
        <begin position="1"/>
        <end position="18"/>
    </location>
</feature>
<evidence type="ECO:0000256" key="1">
    <source>
        <dbReference type="SAM" id="MobiDB-lite"/>
    </source>
</evidence>
<evidence type="ECO:0000259" key="2">
    <source>
        <dbReference type="PROSITE" id="PS51192"/>
    </source>
</evidence>
<dbReference type="InterPro" id="IPR050742">
    <property type="entry name" value="Helicase_Restrict-Modif_Enz"/>
</dbReference>
<accession>A0A9D2TFM5</accession>
<keyword evidence="3" id="KW-0547">Nucleotide-binding</keyword>
<dbReference type="Proteomes" id="UP000823854">
    <property type="component" value="Unassembled WGS sequence"/>
</dbReference>
<proteinExistence type="predicted"/>
<dbReference type="AlphaFoldDB" id="A0A9D2TFM5"/>
<feature type="domain" description="Helicase ATP-binding" evidence="2">
    <location>
        <begin position="54"/>
        <end position="190"/>
    </location>
</feature>
<dbReference type="InterPro" id="IPR006935">
    <property type="entry name" value="Helicase/UvrB_N"/>
</dbReference>
<gene>
    <name evidence="3" type="ORF">H9932_00780</name>
</gene>
<evidence type="ECO:0000313" key="4">
    <source>
        <dbReference type="Proteomes" id="UP000823854"/>
    </source>
</evidence>
<dbReference type="Pfam" id="PF04851">
    <property type="entry name" value="ResIII"/>
    <property type="match status" value="1"/>
</dbReference>